<accession>A0ABW1ZFZ5</accession>
<evidence type="ECO:0000313" key="2">
    <source>
        <dbReference type="EMBL" id="MFC6659267.1"/>
    </source>
</evidence>
<gene>
    <name evidence="2" type="ORF">ACFP90_01970</name>
</gene>
<keyword evidence="3" id="KW-1185">Reference proteome</keyword>
<proteinExistence type="predicted"/>
<keyword evidence="1" id="KW-1133">Transmembrane helix</keyword>
<dbReference type="Proteomes" id="UP001596317">
    <property type="component" value="Unassembled WGS sequence"/>
</dbReference>
<feature type="transmembrane region" description="Helical" evidence="1">
    <location>
        <begin position="40"/>
        <end position="63"/>
    </location>
</feature>
<keyword evidence="1" id="KW-0812">Transmembrane</keyword>
<keyword evidence="1" id="KW-0472">Membrane</keyword>
<name>A0ABW1ZFZ5_9DEIO</name>
<dbReference type="RefSeq" id="WP_224606093.1">
    <property type="nucleotide sequence ID" value="NZ_JAIQXV010000003.1"/>
</dbReference>
<dbReference type="EMBL" id="JBHSWB010000001">
    <property type="protein sequence ID" value="MFC6659267.1"/>
    <property type="molecule type" value="Genomic_DNA"/>
</dbReference>
<evidence type="ECO:0000313" key="3">
    <source>
        <dbReference type="Proteomes" id="UP001596317"/>
    </source>
</evidence>
<reference evidence="3" key="1">
    <citation type="journal article" date="2019" name="Int. J. Syst. Evol. Microbiol.">
        <title>The Global Catalogue of Microorganisms (GCM) 10K type strain sequencing project: providing services to taxonomists for standard genome sequencing and annotation.</title>
        <authorList>
            <consortium name="The Broad Institute Genomics Platform"/>
            <consortium name="The Broad Institute Genome Sequencing Center for Infectious Disease"/>
            <person name="Wu L."/>
            <person name="Ma J."/>
        </authorList>
    </citation>
    <scope>NUCLEOTIDE SEQUENCE [LARGE SCALE GENOMIC DNA]</scope>
    <source>
        <strain evidence="3">CCUG 63830</strain>
    </source>
</reference>
<comment type="caution">
    <text evidence="2">The sequence shown here is derived from an EMBL/GenBank/DDBJ whole genome shotgun (WGS) entry which is preliminary data.</text>
</comment>
<evidence type="ECO:0000256" key="1">
    <source>
        <dbReference type="SAM" id="Phobius"/>
    </source>
</evidence>
<sequence length="83" mass="8759">MLLSVFLKVLAGAVMLTGAFLTYMLGLIGVMATDSNPGAWYYPMLGLGAGLAVVGLGAWLLAFTINRLDGKRSAPQQNREVEG</sequence>
<feature type="transmembrane region" description="Helical" evidence="1">
    <location>
        <begin position="7"/>
        <end position="28"/>
    </location>
</feature>
<organism evidence="2 3">
    <name type="scientific">Deinococcus multiflagellatus</name>
    <dbReference type="NCBI Taxonomy" id="1656887"/>
    <lineage>
        <taxon>Bacteria</taxon>
        <taxon>Thermotogati</taxon>
        <taxon>Deinococcota</taxon>
        <taxon>Deinococci</taxon>
        <taxon>Deinococcales</taxon>
        <taxon>Deinococcaceae</taxon>
        <taxon>Deinococcus</taxon>
    </lineage>
</organism>
<protein>
    <submittedName>
        <fullName evidence="2">Uncharacterized protein</fullName>
    </submittedName>
</protein>